<dbReference type="InterPro" id="IPR023214">
    <property type="entry name" value="HAD_sf"/>
</dbReference>
<dbReference type="PANTHER" id="PTHR43344:SF14">
    <property type="entry name" value="HAD-IB FAMILY HYDROLASE"/>
    <property type="match status" value="1"/>
</dbReference>
<dbReference type="Gene3D" id="1.20.1440.100">
    <property type="entry name" value="SG protein - dephosphorylation function"/>
    <property type="match status" value="1"/>
</dbReference>
<dbReference type="Gene3D" id="3.40.50.1000">
    <property type="entry name" value="HAD superfamily/HAD-like"/>
    <property type="match status" value="1"/>
</dbReference>
<dbReference type="AlphaFoldDB" id="A0A510ICE1"/>
<dbReference type="CDD" id="cd02612">
    <property type="entry name" value="HAD_PGPPase"/>
    <property type="match status" value="1"/>
</dbReference>
<dbReference type="SUPFAM" id="SSF56784">
    <property type="entry name" value="HAD-like"/>
    <property type="match status" value="1"/>
</dbReference>
<dbReference type="GO" id="GO:0006564">
    <property type="term" value="P:L-serine biosynthetic process"/>
    <property type="evidence" value="ECO:0007669"/>
    <property type="project" value="TreeGrafter"/>
</dbReference>
<accession>A0A510ICE1</accession>
<dbReference type="Pfam" id="PF12710">
    <property type="entry name" value="HAD"/>
    <property type="match status" value="1"/>
</dbReference>
<name>A0A510ICE1_9VIBR</name>
<protein>
    <submittedName>
        <fullName evidence="1">Haloacid dehalogenase</fullName>
    </submittedName>
</protein>
<evidence type="ECO:0000313" key="1">
    <source>
        <dbReference type="EMBL" id="BBL91369.1"/>
    </source>
</evidence>
<dbReference type="RefSeq" id="WP_143693874.1">
    <property type="nucleotide sequence ID" value="NZ_AP019799.1"/>
</dbReference>
<evidence type="ECO:0000313" key="2">
    <source>
        <dbReference type="Proteomes" id="UP000315115"/>
    </source>
</evidence>
<dbReference type="Proteomes" id="UP000315115">
    <property type="component" value="Chromosome 2"/>
</dbReference>
<dbReference type="GO" id="GO:0000287">
    <property type="term" value="F:magnesium ion binding"/>
    <property type="evidence" value="ECO:0007669"/>
    <property type="project" value="TreeGrafter"/>
</dbReference>
<dbReference type="GO" id="GO:0036424">
    <property type="term" value="F:L-phosphoserine phosphatase activity"/>
    <property type="evidence" value="ECO:0007669"/>
    <property type="project" value="TreeGrafter"/>
</dbReference>
<dbReference type="NCBIfam" id="TIGR01488">
    <property type="entry name" value="HAD-SF-IB"/>
    <property type="match status" value="1"/>
</dbReference>
<dbReference type="InterPro" id="IPR006385">
    <property type="entry name" value="HAD_hydro_SerB1"/>
</dbReference>
<sequence length="209" mass="23698">MSDSRKPALALFDFDGTITDEDMFSLFLHYSVSGPRKWLGNILISPFYALYKSGLLPAKRMRPIASFIAFSGQKTDDVKTLGARFAREVIVQHIRPEAKTKLDWHHTQGDTIVVVSASLNAYLKPWCDTHGYHLLCSELLGSSERITGLYHSRDCSLERKVERVKAAFDLSQHQAIYAYGDTHEDIPMLKLADHATMNWQPWSHNSSVD</sequence>
<organism evidence="1 2">
    <name type="scientific">Vibrio rotiferianus</name>
    <dbReference type="NCBI Taxonomy" id="190895"/>
    <lineage>
        <taxon>Bacteria</taxon>
        <taxon>Pseudomonadati</taxon>
        <taxon>Pseudomonadota</taxon>
        <taxon>Gammaproteobacteria</taxon>
        <taxon>Vibrionales</taxon>
        <taxon>Vibrionaceae</taxon>
        <taxon>Vibrio</taxon>
    </lineage>
</organism>
<dbReference type="InterPro" id="IPR050582">
    <property type="entry name" value="HAD-like_SerB"/>
</dbReference>
<proteinExistence type="predicted"/>
<dbReference type="PANTHER" id="PTHR43344">
    <property type="entry name" value="PHOSPHOSERINE PHOSPHATASE"/>
    <property type="match status" value="1"/>
</dbReference>
<dbReference type="EMBL" id="AP019799">
    <property type="protein sequence ID" value="BBL91369.1"/>
    <property type="molecule type" value="Genomic_DNA"/>
</dbReference>
<gene>
    <name evidence="1" type="ORF">VroAM7_40220</name>
</gene>
<dbReference type="InterPro" id="IPR036412">
    <property type="entry name" value="HAD-like_sf"/>
</dbReference>
<reference evidence="2" key="1">
    <citation type="submission" date="2019-07" db="EMBL/GenBank/DDBJ databases">
        <title>Complete Genome Sequences of Vibrion rotiferianus strain AM7.</title>
        <authorList>
            <person name="Miyazaki K."/>
            <person name="Wiseschart A."/>
            <person name="Pootanakit K."/>
            <person name="Ishimori K."/>
            <person name="Kitahara K."/>
        </authorList>
    </citation>
    <scope>NUCLEOTIDE SEQUENCE [LARGE SCALE GENOMIC DNA]</scope>
    <source>
        <strain evidence="2">AM7</strain>
    </source>
</reference>
<dbReference type="NCBIfam" id="TIGR01490">
    <property type="entry name" value="HAD-SF-IB-hyp1"/>
    <property type="match status" value="1"/>
</dbReference>
<dbReference type="GO" id="GO:0005737">
    <property type="term" value="C:cytoplasm"/>
    <property type="evidence" value="ECO:0007669"/>
    <property type="project" value="TreeGrafter"/>
</dbReference>